<comment type="caution">
    <text evidence="1">The sequence shown here is derived from an EMBL/GenBank/DDBJ whole genome shotgun (WGS) entry which is preliminary data.</text>
</comment>
<sequence length="119" mass="13205">MAMHCKVSKEDIADIFQMANGADNLFMQQRTVPAHQQRVTKEFYDAAGGIDNRFKQKNRHHTGPLIDVNVPSSIDRRPEFGRRAFDLFGSPIRTLSTSIGSAASSEGVLVASGSLWWVI</sequence>
<accession>A0A8S9RCF5</accession>
<reference evidence="1" key="1">
    <citation type="submission" date="2019-12" db="EMBL/GenBank/DDBJ databases">
        <title>Genome sequencing and annotation of Brassica cretica.</title>
        <authorList>
            <person name="Studholme D.J."/>
            <person name="Sarris P."/>
        </authorList>
    </citation>
    <scope>NUCLEOTIDE SEQUENCE</scope>
    <source>
        <strain evidence="1">PFS-109/04</strain>
        <tissue evidence="1">Leaf</tissue>
    </source>
</reference>
<dbReference type="Proteomes" id="UP000712600">
    <property type="component" value="Unassembled WGS sequence"/>
</dbReference>
<protein>
    <submittedName>
        <fullName evidence="1">Uncharacterized protein</fullName>
    </submittedName>
</protein>
<evidence type="ECO:0000313" key="1">
    <source>
        <dbReference type="EMBL" id="KAF3570405.1"/>
    </source>
</evidence>
<evidence type="ECO:0000313" key="2">
    <source>
        <dbReference type="Proteomes" id="UP000712600"/>
    </source>
</evidence>
<dbReference type="AlphaFoldDB" id="A0A8S9RCF5"/>
<dbReference type="EMBL" id="QGKX02000095">
    <property type="protein sequence ID" value="KAF3570405.1"/>
    <property type="molecule type" value="Genomic_DNA"/>
</dbReference>
<gene>
    <name evidence="1" type="ORF">F2Q69_00058796</name>
</gene>
<proteinExistence type="predicted"/>
<name>A0A8S9RCF5_BRACR</name>
<organism evidence="1 2">
    <name type="scientific">Brassica cretica</name>
    <name type="common">Mustard</name>
    <dbReference type="NCBI Taxonomy" id="69181"/>
    <lineage>
        <taxon>Eukaryota</taxon>
        <taxon>Viridiplantae</taxon>
        <taxon>Streptophyta</taxon>
        <taxon>Embryophyta</taxon>
        <taxon>Tracheophyta</taxon>
        <taxon>Spermatophyta</taxon>
        <taxon>Magnoliopsida</taxon>
        <taxon>eudicotyledons</taxon>
        <taxon>Gunneridae</taxon>
        <taxon>Pentapetalae</taxon>
        <taxon>rosids</taxon>
        <taxon>malvids</taxon>
        <taxon>Brassicales</taxon>
        <taxon>Brassicaceae</taxon>
        <taxon>Brassiceae</taxon>
        <taxon>Brassica</taxon>
    </lineage>
</organism>